<evidence type="ECO:0000313" key="15">
    <source>
        <dbReference type="EMBL" id="KAF6425193.1"/>
    </source>
</evidence>
<comment type="caution">
    <text evidence="15">The sequence shown here is derived from an EMBL/GenBank/DDBJ whole genome shotgun (WGS) entry which is preliminary data.</text>
</comment>
<dbReference type="CDD" id="cd07302">
    <property type="entry name" value="CHD"/>
    <property type="match status" value="1"/>
</dbReference>
<reference evidence="15 16" key="1">
    <citation type="journal article" date="2020" name="Nature">
        <title>Six reference-quality genomes reveal evolution of bat adaptations.</title>
        <authorList>
            <person name="Jebb D."/>
            <person name="Huang Z."/>
            <person name="Pippel M."/>
            <person name="Hughes G.M."/>
            <person name="Lavrichenko K."/>
            <person name="Devanna P."/>
            <person name="Winkler S."/>
            <person name="Jermiin L.S."/>
            <person name="Skirmuntt E.C."/>
            <person name="Katzourakis A."/>
            <person name="Burkitt-Gray L."/>
            <person name="Ray D.A."/>
            <person name="Sullivan K.A.M."/>
            <person name="Roscito J.G."/>
            <person name="Kirilenko B.M."/>
            <person name="Davalos L.M."/>
            <person name="Corthals A.P."/>
            <person name="Power M.L."/>
            <person name="Jones G."/>
            <person name="Ransome R.D."/>
            <person name="Dechmann D.K.N."/>
            <person name="Locatelli A.G."/>
            <person name="Puechmaille S.J."/>
            <person name="Fedrigo O."/>
            <person name="Jarvis E.D."/>
            <person name="Hiller M."/>
            <person name="Vernes S.C."/>
            <person name="Myers E.W."/>
            <person name="Teeling E.C."/>
        </authorList>
    </citation>
    <scope>NUCLEOTIDE SEQUENCE [LARGE SCALE GENOMIC DNA]</scope>
    <source>
        <strain evidence="15">MMolMol1</strain>
        <tissue evidence="15">Muscle</tissue>
    </source>
</reference>
<dbReference type="PROSITE" id="PS50125">
    <property type="entry name" value="GUANYLATE_CYCLASE_2"/>
    <property type="match status" value="1"/>
</dbReference>
<evidence type="ECO:0000256" key="12">
    <source>
        <dbReference type="ARBA" id="ARBA00023293"/>
    </source>
</evidence>
<evidence type="ECO:0000256" key="13">
    <source>
        <dbReference type="RuleBase" id="RU000405"/>
    </source>
</evidence>
<dbReference type="EC" id="4.6.1.2" evidence="2"/>
<evidence type="ECO:0000256" key="8">
    <source>
        <dbReference type="ARBA" id="ARBA00023136"/>
    </source>
</evidence>
<evidence type="ECO:0000256" key="1">
    <source>
        <dbReference type="ARBA" id="ARBA00004479"/>
    </source>
</evidence>
<protein>
    <recommendedName>
        <fullName evidence="2">guanylate cyclase</fullName>
        <ecNumber evidence="2">4.6.1.2</ecNumber>
    </recommendedName>
</protein>
<dbReference type="PROSITE" id="PS00452">
    <property type="entry name" value="GUANYLATE_CYCLASE_1"/>
    <property type="match status" value="1"/>
</dbReference>
<name>A0A7J8DPY2_MOLMO</name>
<keyword evidence="5" id="KW-0547">Nucleotide-binding</keyword>
<dbReference type="PANTHER" id="PTHR11920">
    <property type="entry name" value="GUANYLYL CYCLASE"/>
    <property type="match status" value="1"/>
</dbReference>
<dbReference type="GO" id="GO:0004016">
    <property type="term" value="F:adenylate cyclase activity"/>
    <property type="evidence" value="ECO:0007669"/>
    <property type="project" value="TreeGrafter"/>
</dbReference>
<dbReference type="AlphaFoldDB" id="A0A7J8DPY2"/>
<dbReference type="InterPro" id="IPR001054">
    <property type="entry name" value="A/G_cyclase"/>
</dbReference>
<dbReference type="Pfam" id="PF00211">
    <property type="entry name" value="Guanylate_cyc"/>
    <property type="match status" value="1"/>
</dbReference>
<evidence type="ECO:0000256" key="6">
    <source>
        <dbReference type="ARBA" id="ARBA00022989"/>
    </source>
</evidence>
<evidence type="ECO:0000256" key="9">
    <source>
        <dbReference type="ARBA" id="ARBA00023170"/>
    </source>
</evidence>
<keyword evidence="4" id="KW-0732">Signal</keyword>
<dbReference type="Proteomes" id="UP000550707">
    <property type="component" value="Unassembled WGS sequence"/>
</dbReference>
<gene>
    <name evidence="15" type="ORF">HJG59_009241</name>
</gene>
<dbReference type="Gene3D" id="3.30.70.1230">
    <property type="entry name" value="Nucleotide cyclase"/>
    <property type="match status" value="1"/>
</dbReference>
<proteinExistence type="inferred from homology"/>
<dbReference type="EMBL" id="JACASF010000017">
    <property type="protein sequence ID" value="KAF6425193.1"/>
    <property type="molecule type" value="Genomic_DNA"/>
</dbReference>
<dbReference type="GO" id="GO:0001653">
    <property type="term" value="F:peptide receptor activity"/>
    <property type="evidence" value="ECO:0007669"/>
    <property type="project" value="TreeGrafter"/>
</dbReference>
<evidence type="ECO:0000256" key="7">
    <source>
        <dbReference type="ARBA" id="ARBA00023134"/>
    </source>
</evidence>
<dbReference type="PANTHER" id="PTHR11920:SF500">
    <property type="entry name" value="GUANYLATE CYCLASE 2G"/>
    <property type="match status" value="1"/>
</dbReference>
<evidence type="ECO:0000256" key="2">
    <source>
        <dbReference type="ARBA" id="ARBA00012202"/>
    </source>
</evidence>
<dbReference type="InterPro" id="IPR018297">
    <property type="entry name" value="A/G_cyclase_CS"/>
</dbReference>
<dbReference type="GO" id="GO:0035556">
    <property type="term" value="P:intracellular signal transduction"/>
    <property type="evidence" value="ECO:0007669"/>
    <property type="project" value="InterPro"/>
</dbReference>
<dbReference type="GO" id="GO:0004383">
    <property type="term" value="F:guanylate cyclase activity"/>
    <property type="evidence" value="ECO:0007669"/>
    <property type="project" value="UniProtKB-EC"/>
</dbReference>
<keyword evidence="9" id="KW-0675">Receptor</keyword>
<evidence type="ECO:0000313" key="16">
    <source>
        <dbReference type="Proteomes" id="UP000550707"/>
    </source>
</evidence>
<keyword evidence="12" id="KW-0141">cGMP biosynthesis</keyword>
<keyword evidence="10" id="KW-0325">Glycoprotein</keyword>
<sequence length="260" mass="28765">MVSKLDVYANHLEEVVEERTSQLMAEKTKVDKLLSTILPSFIGEQLIAGRTVEPEHFESVTVFFSDIVGFTKLCSLSSPLQVVKLLNDLYSLFDHIIQMYDVYKVETIGDAYMVASGLPIRNGTRHVDEIATMSLHFLSATVHFQIGHMPQEKLKLRIGLHTGPVVAGVVGTTMPRYCLFGDTVNMASRMESSSLPLRIHVSQSTAGALLALGGYNLQKRGTIPVKGKGEQTTFWLKSKEGFTLPLPEVTEEEAEVPEII</sequence>
<dbReference type="FunFam" id="3.30.70.1230:FF:000004">
    <property type="entry name" value="Guanylate cyclase"/>
    <property type="match status" value="1"/>
</dbReference>
<comment type="similarity">
    <text evidence="13">Belongs to the adenylyl cyclase class-4/guanylyl cyclase family.</text>
</comment>
<dbReference type="GO" id="GO:0005525">
    <property type="term" value="F:GTP binding"/>
    <property type="evidence" value="ECO:0007669"/>
    <property type="project" value="UniProtKB-KW"/>
</dbReference>
<evidence type="ECO:0000256" key="5">
    <source>
        <dbReference type="ARBA" id="ARBA00022741"/>
    </source>
</evidence>
<accession>A0A7J8DPY2</accession>
<evidence type="ECO:0000256" key="3">
    <source>
        <dbReference type="ARBA" id="ARBA00022692"/>
    </source>
</evidence>
<evidence type="ECO:0000256" key="11">
    <source>
        <dbReference type="ARBA" id="ARBA00023239"/>
    </source>
</evidence>
<keyword evidence="7" id="KW-0342">GTP-binding</keyword>
<evidence type="ECO:0000256" key="4">
    <source>
        <dbReference type="ARBA" id="ARBA00022729"/>
    </source>
</evidence>
<dbReference type="SUPFAM" id="SSF55073">
    <property type="entry name" value="Nucleotide cyclase"/>
    <property type="match status" value="1"/>
</dbReference>
<keyword evidence="11 13" id="KW-0456">Lyase</keyword>
<dbReference type="InParanoid" id="A0A7J8DPY2"/>
<keyword evidence="8" id="KW-0472">Membrane</keyword>
<evidence type="ECO:0000256" key="10">
    <source>
        <dbReference type="ARBA" id="ARBA00023180"/>
    </source>
</evidence>
<dbReference type="GO" id="GO:0007168">
    <property type="term" value="P:receptor guanylyl cyclase signaling pathway"/>
    <property type="evidence" value="ECO:0007669"/>
    <property type="project" value="TreeGrafter"/>
</dbReference>
<dbReference type="GO" id="GO:0005886">
    <property type="term" value="C:plasma membrane"/>
    <property type="evidence" value="ECO:0007669"/>
    <property type="project" value="TreeGrafter"/>
</dbReference>
<dbReference type="InterPro" id="IPR029787">
    <property type="entry name" value="Nucleotide_cyclase"/>
</dbReference>
<keyword evidence="16" id="KW-1185">Reference proteome</keyword>
<evidence type="ECO:0000259" key="14">
    <source>
        <dbReference type="PROSITE" id="PS50125"/>
    </source>
</evidence>
<keyword evidence="3" id="KW-0812">Transmembrane</keyword>
<comment type="subcellular location">
    <subcellularLocation>
        <location evidence="1">Membrane</location>
        <topology evidence="1">Single-pass type I membrane protein</topology>
    </subcellularLocation>
</comment>
<dbReference type="Gene3D" id="6.10.250.780">
    <property type="match status" value="1"/>
</dbReference>
<organism evidence="15 16">
    <name type="scientific">Molossus molossus</name>
    <name type="common">Pallas' mastiff bat</name>
    <name type="synonym">Vespertilio molossus</name>
    <dbReference type="NCBI Taxonomy" id="27622"/>
    <lineage>
        <taxon>Eukaryota</taxon>
        <taxon>Metazoa</taxon>
        <taxon>Chordata</taxon>
        <taxon>Craniata</taxon>
        <taxon>Vertebrata</taxon>
        <taxon>Euteleostomi</taxon>
        <taxon>Mammalia</taxon>
        <taxon>Eutheria</taxon>
        <taxon>Laurasiatheria</taxon>
        <taxon>Chiroptera</taxon>
        <taxon>Yangochiroptera</taxon>
        <taxon>Molossidae</taxon>
        <taxon>Molossus</taxon>
    </lineage>
</organism>
<keyword evidence="6" id="KW-1133">Transmembrane helix</keyword>
<dbReference type="SMART" id="SM00044">
    <property type="entry name" value="CYCc"/>
    <property type="match status" value="1"/>
</dbReference>
<dbReference type="InterPro" id="IPR050401">
    <property type="entry name" value="Cyclic_nucleotide_synthase"/>
</dbReference>
<feature type="domain" description="Guanylate cyclase" evidence="14">
    <location>
        <begin position="61"/>
        <end position="191"/>
    </location>
</feature>